<dbReference type="Proteomes" id="UP000267342">
    <property type="component" value="Chromosome"/>
</dbReference>
<reference evidence="1 2" key="1">
    <citation type="submission" date="2018-09" db="EMBL/GenBank/DDBJ databases">
        <title>Zymobacter palmae IAM14233 (=T109) whole genome analysis.</title>
        <authorList>
            <person name="Yanase H."/>
        </authorList>
    </citation>
    <scope>NUCLEOTIDE SEQUENCE [LARGE SCALE GENOMIC DNA]</scope>
    <source>
        <strain evidence="1 2">IAM14233</strain>
    </source>
</reference>
<keyword evidence="2" id="KW-1185">Reference proteome</keyword>
<dbReference type="STRING" id="1123510.GCA_000620025_01572"/>
<evidence type="ECO:0000313" key="1">
    <source>
        <dbReference type="EMBL" id="BBG29586.1"/>
    </source>
</evidence>
<dbReference type="GO" id="GO:0016787">
    <property type="term" value="F:hydrolase activity"/>
    <property type="evidence" value="ECO:0007669"/>
    <property type="project" value="UniProtKB-KW"/>
</dbReference>
<dbReference type="EMBL" id="AP018933">
    <property type="protein sequence ID" value="BBG29586.1"/>
    <property type="molecule type" value="Genomic_DNA"/>
</dbReference>
<proteinExistence type="predicted"/>
<keyword evidence="1" id="KW-0378">Hydrolase</keyword>
<gene>
    <name evidence="1" type="ORF">ZBT109_0810</name>
</gene>
<dbReference type="AlphaFoldDB" id="A0A348HD84"/>
<organism evidence="1 2">
    <name type="scientific">Zymobacter palmae</name>
    <dbReference type="NCBI Taxonomy" id="33074"/>
    <lineage>
        <taxon>Bacteria</taxon>
        <taxon>Pseudomonadati</taxon>
        <taxon>Pseudomonadota</taxon>
        <taxon>Gammaproteobacteria</taxon>
        <taxon>Oceanospirillales</taxon>
        <taxon>Halomonadaceae</taxon>
        <taxon>Zymobacter group</taxon>
        <taxon>Zymobacter</taxon>
    </lineage>
</organism>
<name>A0A348HD84_9GAMM</name>
<sequence>MICKEMTSVNSDCQRVPDDRFLRILLSCSTGDRAEIEYNNGYYVGQIVRVDAHHIVIAPVGKRPACLSAAMTPENVYGAELPVSAVIGVENRGQRYGRIARTAAL</sequence>
<dbReference type="KEGG" id="zpl:ZBT109_0810"/>
<evidence type="ECO:0000313" key="2">
    <source>
        <dbReference type="Proteomes" id="UP000267342"/>
    </source>
</evidence>
<accession>A0A348HD84</accession>
<protein>
    <submittedName>
        <fullName evidence="1">Predicted amidohydrolase</fullName>
    </submittedName>
</protein>